<evidence type="ECO:0000313" key="2">
    <source>
        <dbReference type="EMBL" id="KAF2610084.1"/>
    </source>
</evidence>
<name>A0A8S9JKM0_BRACR</name>
<gene>
    <name evidence="1" type="ORF">F2Q68_00006344</name>
    <name evidence="2" type="ORF">F2Q70_00013278</name>
</gene>
<comment type="caution">
    <text evidence="1">The sequence shown here is derived from an EMBL/GenBank/DDBJ whole genome shotgun (WGS) entry which is preliminary data.</text>
</comment>
<organism evidence="1 3">
    <name type="scientific">Brassica cretica</name>
    <name type="common">Mustard</name>
    <dbReference type="NCBI Taxonomy" id="69181"/>
    <lineage>
        <taxon>Eukaryota</taxon>
        <taxon>Viridiplantae</taxon>
        <taxon>Streptophyta</taxon>
        <taxon>Embryophyta</taxon>
        <taxon>Tracheophyta</taxon>
        <taxon>Spermatophyta</taxon>
        <taxon>Magnoliopsida</taxon>
        <taxon>eudicotyledons</taxon>
        <taxon>Gunneridae</taxon>
        <taxon>Pentapetalae</taxon>
        <taxon>rosids</taxon>
        <taxon>malvids</taxon>
        <taxon>Brassicales</taxon>
        <taxon>Brassicaceae</taxon>
        <taxon>Brassiceae</taxon>
        <taxon>Brassica</taxon>
    </lineage>
</organism>
<dbReference type="EMBL" id="QGKW02001660">
    <property type="protein sequence ID" value="KAF2582082.1"/>
    <property type="molecule type" value="Genomic_DNA"/>
</dbReference>
<evidence type="ECO:0000313" key="1">
    <source>
        <dbReference type="EMBL" id="KAF2582082.1"/>
    </source>
</evidence>
<sequence length="119" mass="13251">MHTSLNHGNQPRVSGPVVKLNLESHGFECRWEPSWMPRRALRLSSGGRSLALVGSSRGFEFGSCLLREREYTPSRLDLVAVARSRCRRSISLPSLSLDLVAVVVARSRRVVVAIARLEL</sequence>
<evidence type="ECO:0000313" key="3">
    <source>
        <dbReference type="Proteomes" id="UP000712281"/>
    </source>
</evidence>
<reference evidence="1" key="1">
    <citation type="submission" date="2019-12" db="EMBL/GenBank/DDBJ databases">
        <title>Genome sequencing and annotation of Brassica cretica.</title>
        <authorList>
            <person name="Studholme D.J."/>
            <person name="Sarris P.F."/>
        </authorList>
    </citation>
    <scope>NUCLEOTIDE SEQUENCE</scope>
    <source>
        <strain evidence="1">PFS-001/15</strain>
        <strain evidence="2">PFS-102/07</strain>
        <tissue evidence="1">Leaf</tissue>
    </source>
</reference>
<dbReference type="EMBL" id="QGKY02000089">
    <property type="protein sequence ID" value="KAF2610084.1"/>
    <property type="molecule type" value="Genomic_DNA"/>
</dbReference>
<dbReference type="Proteomes" id="UP000712281">
    <property type="component" value="Unassembled WGS sequence"/>
</dbReference>
<accession>A0A8S9JKM0</accession>
<dbReference type="AlphaFoldDB" id="A0A8S9JKM0"/>
<protein>
    <submittedName>
        <fullName evidence="1">Uncharacterized protein</fullName>
    </submittedName>
</protein>
<proteinExistence type="predicted"/>